<keyword evidence="11" id="KW-0472">Membrane</keyword>
<evidence type="ECO:0000256" key="9">
    <source>
        <dbReference type="ARBA" id="ARBA00023065"/>
    </source>
</evidence>
<keyword evidence="3" id="KW-0813">Transport</keyword>
<evidence type="ECO:0000256" key="11">
    <source>
        <dbReference type="ARBA" id="ARBA00023136"/>
    </source>
</evidence>
<accession>A0ABQ5Y3F3</accession>
<proteinExistence type="inferred from homology"/>
<keyword evidence="6" id="KW-0812">Transmembrane</keyword>
<dbReference type="Gene3D" id="3.30.1950.10">
    <property type="entry name" value="wza like domain"/>
    <property type="match status" value="1"/>
</dbReference>
<evidence type="ECO:0000256" key="6">
    <source>
        <dbReference type="ARBA" id="ARBA00022692"/>
    </source>
</evidence>
<name>A0ABQ5Y3F3_9VIBR</name>
<evidence type="ECO:0000256" key="7">
    <source>
        <dbReference type="ARBA" id="ARBA00022729"/>
    </source>
</evidence>
<evidence type="ECO:0000256" key="8">
    <source>
        <dbReference type="ARBA" id="ARBA00023047"/>
    </source>
</evidence>
<keyword evidence="10" id="KW-0626">Porin</keyword>
<dbReference type="InterPro" id="IPR054765">
    <property type="entry name" value="SLBB_dom"/>
</dbReference>
<dbReference type="PANTHER" id="PTHR33619:SF3">
    <property type="entry name" value="POLYSACCHARIDE EXPORT PROTEIN GFCE-RELATED"/>
    <property type="match status" value="1"/>
</dbReference>
<dbReference type="RefSeq" id="WP_045398726.1">
    <property type="nucleotide sequence ID" value="NZ_BBLD01000014.1"/>
</dbReference>
<evidence type="ECO:0000256" key="2">
    <source>
        <dbReference type="ARBA" id="ARBA00009450"/>
    </source>
</evidence>
<feature type="domain" description="SLBB" evidence="17">
    <location>
        <begin position="165"/>
        <end position="243"/>
    </location>
</feature>
<evidence type="ECO:0000259" key="17">
    <source>
        <dbReference type="Pfam" id="PF22461"/>
    </source>
</evidence>
<reference evidence="19" key="1">
    <citation type="journal article" date="2019" name="Int. J. Syst. Evol. Microbiol.">
        <title>The Global Catalogue of Microorganisms (GCM) 10K type strain sequencing project: providing services to taxonomists for standard genome sequencing and annotation.</title>
        <authorList>
            <consortium name="The Broad Institute Genomics Platform"/>
            <consortium name="The Broad Institute Genome Sequencing Center for Infectious Disease"/>
            <person name="Wu L."/>
            <person name="Ma J."/>
        </authorList>
    </citation>
    <scope>NUCLEOTIDE SEQUENCE [LARGE SCALE GENOMIC DNA]</scope>
    <source>
        <strain evidence="19">NBRC 110633</strain>
    </source>
</reference>
<evidence type="ECO:0000256" key="4">
    <source>
        <dbReference type="ARBA" id="ARBA00022452"/>
    </source>
</evidence>
<evidence type="ECO:0000256" key="14">
    <source>
        <dbReference type="ARBA" id="ARBA00023288"/>
    </source>
</evidence>
<dbReference type="Proteomes" id="UP001156669">
    <property type="component" value="Unassembled WGS sequence"/>
</dbReference>
<keyword evidence="14" id="KW-0449">Lipoprotein</keyword>
<evidence type="ECO:0000256" key="1">
    <source>
        <dbReference type="ARBA" id="ARBA00004571"/>
    </source>
</evidence>
<dbReference type="EMBL" id="BSOE01000054">
    <property type="protein sequence ID" value="GLR05481.1"/>
    <property type="molecule type" value="Genomic_DNA"/>
</dbReference>
<keyword evidence="12" id="KW-0564">Palmitate</keyword>
<dbReference type="NCBIfam" id="NF011658">
    <property type="entry name" value="PRK15078.1"/>
    <property type="match status" value="1"/>
</dbReference>
<feature type="domain" description="SLBB" evidence="17">
    <location>
        <begin position="249"/>
        <end position="334"/>
    </location>
</feature>
<dbReference type="InterPro" id="IPR003715">
    <property type="entry name" value="Poly_export_N"/>
</dbReference>
<keyword evidence="9" id="KW-0406">Ion transport</keyword>
<comment type="caution">
    <text evidence="18">The sequence shown here is derived from an EMBL/GenBank/DDBJ whole genome shotgun (WGS) entry which is preliminary data.</text>
</comment>
<dbReference type="Pfam" id="PF18412">
    <property type="entry name" value="Wza_C"/>
    <property type="match status" value="1"/>
</dbReference>
<dbReference type="PANTHER" id="PTHR33619">
    <property type="entry name" value="POLYSACCHARIDE EXPORT PROTEIN GFCE-RELATED"/>
    <property type="match status" value="1"/>
</dbReference>
<gene>
    <name evidence="18" type="primary">gfcE</name>
    <name evidence="18" type="ORF">GCM10007906_30690</name>
</gene>
<keyword evidence="13" id="KW-0998">Cell outer membrane</keyword>
<comment type="subcellular location">
    <subcellularLocation>
        <location evidence="1">Cell outer membrane</location>
        <topology evidence="1">Multi-pass membrane protein</topology>
    </subcellularLocation>
</comment>
<evidence type="ECO:0000259" key="16">
    <source>
        <dbReference type="Pfam" id="PF18412"/>
    </source>
</evidence>
<evidence type="ECO:0000256" key="10">
    <source>
        <dbReference type="ARBA" id="ARBA00023114"/>
    </source>
</evidence>
<comment type="similarity">
    <text evidence="2">Belongs to the BexD/CtrA/VexA family.</text>
</comment>
<keyword evidence="5" id="KW-0762">Sugar transport</keyword>
<evidence type="ECO:0000256" key="5">
    <source>
        <dbReference type="ARBA" id="ARBA00022597"/>
    </source>
</evidence>
<evidence type="ECO:0000259" key="15">
    <source>
        <dbReference type="Pfam" id="PF02563"/>
    </source>
</evidence>
<keyword evidence="8" id="KW-0625">Polysaccharide transport</keyword>
<sequence length="369" mass="40548">MNKFALSLIAVSILSGCSVTGSHLETGNKTVIASENIESELKYNLFPLTPQNVNSFNGDSVVLPTTSQTLRAQIANYEYKIGVGDILNVTVYDHPELTTPAGSYRSASDSGNWVHSDGTVFYPYIGKVQVVGKSVSEVRDLIAKRLAHYIEKPQVDVNVASFRSQKVYVTGEIKKPNYLAITNVPLTVLDAVNKSGGLDDDADWRNVTLTRDGKETRISLHDLMQKGDLTQNHLLQDNDIIHVPRDDAQKVFVMGEVLKPDVVKIDRAGLSLTEALSSVGGINELSASSTGIFVLRKSTTQDVVADIYQLDLSDAASFVLGTEFELQPYDTVYVTDAPITRWNRLIKQLLPTVSGFNELTEGALRVRNW</sequence>
<dbReference type="PROSITE" id="PS51257">
    <property type="entry name" value="PROKAR_LIPOPROTEIN"/>
    <property type="match status" value="1"/>
</dbReference>
<dbReference type="Gene3D" id="1.20.5.70">
    <property type="match status" value="1"/>
</dbReference>
<dbReference type="InterPro" id="IPR049712">
    <property type="entry name" value="Poly_export"/>
</dbReference>
<keyword evidence="19" id="KW-1185">Reference proteome</keyword>
<dbReference type="Gene3D" id="3.10.560.10">
    <property type="entry name" value="Outer membrane lipoprotein wza domain like"/>
    <property type="match status" value="2"/>
</dbReference>
<keyword evidence="7" id="KW-0732">Signal</keyword>
<organism evidence="18 19">
    <name type="scientific">Vibrio hyugaensis</name>
    <dbReference type="NCBI Taxonomy" id="1534743"/>
    <lineage>
        <taxon>Bacteria</taxon>
        <taxon>Pseudomonadati</taxon>
        <taxon>Pseudomonadota</taxon>
        <taxon>Gammaproteobacteria</taxon>
        <taxon>Vibrionales</taxon>
        <taxon>Vibrionaceae</taxon>
        <taxon>Vibrio</taxon>
    </lineage>
</organism>
<protein>
    <submittedName>
        <fullName evidence="18">Polysaccharide export protein Wza</fullName>
    </submittedName>
</protein>
<evidence type="ECO:0000256" key="12">
    <source>
        <dbReference type="ARBA" id="ARBA00023139"/>
    </source>
</evidence>
<dbReference type="InterPro" id="IPR040716">
    <property type="entry name" value="Wza_C"/>
</dbReference>
<evidence type="ECO:0000256" key="3">
    <source>
        <dbReference type="ARBA" id="ARBA00022448"/>
    </source>
</evidence>
<dbReference type="Pfam" id="PF02563">
    <property type="entry name" value="Poly_export"/>
    <property type="match status" value="1"/>
</dbReference>
<evidence type="ECO:0000313" key="19">
    <source>
        <dbReference type="Proteomes" id="UP001156669"/>
    </source>
</evidence>
<evidence type="ECO:0000313" key="18">
    <source>
        <dbReference type="EMBL" id="GLR05481.1"/>
    </source>
</evidence>
<feature type="domain" description="Polysaccharide export protein N-terminal" evidence="15">
    <location>
        <begin position="75"/>
        <end position="159"/>
    </location>
</feature>
<dbReference type="Pfam" id="PF22461">
    <property type="entry name" value="SLBB_2"/>
    <property type="match status" value="2"/>
</dbReference>
<evidence type="ECO:0000256" key="13">
    <source>
        <dbReference type="ARBA" id="ARBA00023237"/>
    </source>
</evidence>
<feature type="domain" description="Outer-membrane lipoprotein Wza C-terminal" evidence="16">
    <location>
        <begin position="337"/>
        <end position="366"/>
    </location>
</feature>
<keyword evidence="4" id="KW-1134">Transmembrane beta strand</keyword>